<evidence type="ECO:0000313" key="4">
    <source>
        <dbReference type="Proteomes" id="UP000002320"/>
    </source>
</evidence>
<organism>
    <name type="scientific">Culex quinquefasciatus</name>
    <name type="common">Southern house mosquito</name>
    <name type="synonym">Culex pungens</name>
    <dbReference type="NCBI Taxonomy" id="7176"/>
    <lineage>
        <taxon>Eukaryota</taxon>
        <taxon>Metazoa</taxon>
        <taxon>Ecdysozoa</taxon>
        <taxon>Arthropoda</taxon>
        <taxon>Hexapoda</taxon>
        <taxon>Insecta</taxon>
        <taxon>Pterygota</taxon>
        <taxon>Neoptera</taxon>
        <taxon>Endopterygota</taxon>
        <taxon>Diptera</taxon>
        <taxon>Nematocera</taxon>
        <taxon>Culicoidea</taxon>
        <taxon>Culicidae</taxon>
        <taxon>Culicinae</taxon>
        <taxon>Culicini</taxon>
        <taxon>Culex</taxon>
        <taxon>Culex</taxon>
    </lineage>
</organism>
<keyword evidence="2" id="KW-0645">Protease</keyword>
<evidence type="ECO:0000313" key="2">
    <source>
        <dbReference type="EMBL" id="EDS36349.1"/>
    </source>
</evidence>
<dbReference type="VEuPathDB" id="VectorBase:CPIJ011830"/>
<proteinExistence type="predicted"/>
<sequence length="509" mass="56273">MLELLTSSENHARVLETQAAAVRKPAVLHTPAEPTTTQVCLGKITTKKHKTWEGDGTLTIVGGKSVTLGDEDGKEVELVERIDGEVAKENDVPVERVRFEARGGFGPPAESMCAGSPIVVSTRVSSSGSITKGCVPYCVAKHLRPHQREGVSFLYECVLGMKREDSEQFGAILAGEMGLGKTLQTLALTYTLKNTGPYGQPIVKRVLIVTPSSLVDNWDREITKWLKQERIFTFIVGSNSKLKKYAHLFLNLSLCVVGSTTASINFWICLSNPPMSEYCSVGRKCLQDELRVLVYAHQIARLEFLWINQPKHGQKVPFFGDRLLIWEERDFQRLSICSRATSGTVGQPTISYPPPVILTTDAAVDTTPRCVAVGGFISEPRRNECGISNRRPVGQVHTTTETIELDGEKICADSPLDVQLQEKIPHPEYNILSEQKTVAHPGKMGTGRDSYHKMRATGDKQAAIRKKRKNELGRTAANIKISASRIHFVRNRGENIKFRALHLDVGSFA</sequence>
<dbReference type="GO" id="GO:0015616">
    <property type="term" value="F:DNA translocase activity"/>
    <property type="evidence" value="ECO:0007669"/>
    <property type="project" value="TreeGrafter"/>
</dbReference>
<dbReference type="Gene3D" id="3.40.50.10810">
    <property type="entry name" value="Tandem AAA-ATPase domain"/>
    <property type="match status" value="1"/>
</dbReference>
<dbReference type="VEuPathDB" id="VectorBase:CQUJHB011828"/>
<dbReference type="GO" id="GO:0005524">
    <property type="term" value="F:ATP binding"/>
    <property type="evidence" value="ECO:0007669"/>
    <property type="project" value="InterPro"/>
</dbReference>
<reference evidence="2" key="1">
    <citation type="submission" date="2007-03" db="EMBL/GenBank/DDBJ databases">
        <title>Annotation of Culex pipiens quinquefasciatus.</title>
        <authorList>
            <consortium name="The Broad Institute Genome Sequencing Platform"/>
            <person name="Atkinson P.W."/>
            <person name="Hemingway J."/>
            <person name="Christensen B.M."/>
            <person name="Higgs S."/>
            <person name="Kodira C."/>
            <person name="Hannick L."/>
            <person name="Megy K."/>
            <person name="O'Leary S."/>
            <person name="Pearson M."/>
            <person name="Haas B.J."/>
            <person name="Mauceli E."/>
            <person name="Wortman J.R."/>
            <person name="Lee N.H."/>
            <person name="Guigo R."/>
            <person name="Stanke M."/>
            <person name="Alvarado L."/>
            <person name="Amedeo P."/>
            <person name="Antoine C.H."/>
            <person name="Arensburger P."/>
            <person name="Bidwell S.L."/>
            <person name="Crawford M."/>
            <person name="Camaro F."/>
            <person name="Devon K."/>
            <person name="Engels R."/>
            <person name="Hammond M."/>
            <person name="Howarth C."/>
            <person name="Koehrsen M."/>
            <person name="Lawson D."/>
            <person name="Montgomery P."/>
            <person name="Nene V."/>
            <person name="Nusbaum C."/>
            <person name="Puiu D."/>
            <person name="Romero-Severson J."/>
            <person name="Severson D.W."/>
            <person name="Shumway M."/>
            <person name="Sisk P."/>
            <person name="Stolte C."/>
            <person name="Zeng Q."/>
            <person name="Eisenstadt E."/>
            <person name="Fraser-Liggett C."/>
            <person name="Strausberg R."/>
            <person name="Galagan J."/>
            <person name="Birren B."/>
            <person name="Collins F.H."/>
        </authorList>
    </citation>
    <scope>NUCLEOTIDE SEQUENCE [LARGE SCALE GENOMIC DNA]</scope>
    <source>
        <strain evidence="2">JHB</strain>
    </source>
</reference>
<dbReference type="Pfam" id="PF01201">
    <property type="entry name" value="Ribosomal_S8e"/>
    <property type="match status" value="1"/>
</dbReference>
<reference evidence="3" key="2">
    <citation type="submission" date="2020-05" db="UniProtKB">
        <authorList>
            <consortium name="EnsemblMetazoa"/>
        </authorList>
    </citation>
    <scope>IDENTIFICATION</scope>
    <source>
        <strain evidence="3">JHB</strain>
    </source>
</reference>
<keyword evidence="2" id="KW-0378">Hydrolase</keyword>
<dbReference type="InterPro" id="IPR038718">
    <property type="entry name" value="SNF2-like_sf"/>
</dbReference>
<protein>
    <submittedName>
        <fullName evidence="2 3">Serine protease</fullName>
    </submittedName>
</protein>
<dbReference type="SMART" id="SM00487">
    <property type="entry name" value="DEXDc"/>
    <property type="match status" value="1"/>
</dbReference>
<dbReference type="GO" id="GO:0007131">
    <property type="term" value="P:reciprocal meiotic recombination"/>
    <property type="evidence" value="ECO:0007669"/>
    <property type="project" value="TreeGrafter"/>
</dbReference>
<dbReference type="EMBL" id="DS232159">
    <property type="protein sequence ID" value="EDS36349.1"/>
    <property type="molecule type" value="Genomic_DNA"/>
</dbReference>
<gene>
    <name evidence="3" type="primary">6044498</name>
    <name evidence="2" type="ORF">CpipJ_CPIJ011830</name>
</gene>
<dbReference type="PANTHER" id="PTHR45629:SF7">
    <property type="entry name" value="DNA EXCISION REPAIR PROTEIN ERCC-6-RELATED"/>
    <property type="match status" value="1"/>
</dbReference>
<feature type="domain" description="Helicase ATP-binding" evidence="1">
    <location>
        <begin position="139"/>
        <end position="348"/>
    </location>
</feature>
<evidence type="ECO:0000313" key="3">
    <source>
        <dbReference type="EnsemblMetazoa" id="CPIJ011830-PA"/>
    </source>
</evidence>
<keyword evidence="4" id="KW-1185">Reference proteome</keyword>
<dbReference type="EnsemblMetazoa" id="CPIJ011830-RA">
    <property type="protein sequence ID" value="CPIJ011830-PA"/>
    <property type="gene ID" value="CPIJ011830"/>
</dbReference>
<dbReference type="SUPFAM" id="SSF52540">
    <property type="entry name" value="P-loop containing nucleoside triphosphate hydrolases"/>
    <property type="match status" value="1"/>
</dbReference>
<name>B0WX88_CULQU</name>
<dbReference type="HOGENOM" id="CLU_535591_0_0_1"/>
<dbReference type="eggNOG" id="KOG0390">
    <property type="taxonomic scope" value="Eukaryota"/>
</dbReference>
<dbReference type="InterPro" id="IPR050496">
    <property type="entry name" value="SNF2_RAD54_helicase_repair"/>
</dbReference>
<dbReference type="PANTHER" id="PTHR45629">
    <property type="entry name" value="SNF2/RAD54 FAMILY MEMBER"/>
    <property type="match status" value="1"/>
</dbReference>
<evidence type="ECO:0000259" key="1">
    <source>
        <dbReference type="SMART" id="SM00487"/>
    </source>
</evidence>
<dbReference type="Proteomes" id="UP000002320">
    <property type="component" value="Unassembled WGS sequence"/>
</dbReference>
<dbReference type="InterPro" id="IPR000330">
    <property type="entry name" value="SNF2_N"/>
</dbReference>
<dbReference type="AlphaFoldDB" id="B0WX88"/>
<dbReference type="STRING" id="7176.B0WX88"/>
<dbReference type="InterPro" id="IPR014001">
    <property type="entry name" value="Helicase_ATP-bd"/>
</dbReference>
<dbReference type="GO" id="GO:0008233">
    <property type="term" value="F:peptidase activity"/>
    <property type="evidence" value="ECO:0007669"/>
    <property type="project" value="UniProtKB-KW"/>
</dbReference>
<dbReference type="Pfam" id="PF00176">
    <property type="entry name" value="SNF2-rel_dom"/>
    <property type="match status" value="1"/>
</dbReference>
<dbReference type="OrthoDB" id="413460at2759"/>
<dbReference type="KEGG" id="cqu:CpipJ_CPIJ011830"/>
<dbReference type="GO" id="GO:0000724">
    <property type="term" value="P:double-strand break repair via homologous recombination"/>
    <property type="evidence" value="ECO:0007669"/>
    <property type="project" value="TreeGrafter"/>
</dbReference>
<dbReference type="GO" id="GO:0006508">
    <property type="term" value="P:proteolysis"/>
    <property type="evidence" value="ECO:0007669"/>
    <property type="project" value="UniProtKB-KW"/>
</dbReference>
<dbReference type="eggNOG" id="KOG3283">
    <property type="taxonomic scope" value="Eukaryota"/>
</dbReference>
<dbReference type="InterPro" id="IPR027417">
    <property type="entry name" value="P-loop_NTPase"/>
</dbReference>
<dbReference type="GO" id="GO:0005634">
    <property type="term" value="C:nucleus"/>
    <property type="evidence" value="ECO:0007669"/>
    <property type="project" value="TreeGrafter"/>
</dbReference>
<dbReference type="InterPro" id="IPR022309">
    <property type="entry name" value="Ribosomal_Se8/biogenesis_NSA2"/>
</dbReference>
<dbReference type="InParanoid" id="B0WX88"/>
<dbReference type="VEuPathDB" id="VectorBase:CQUJHB015547"/>
<accession>B0WX88</accession>
<dbReference type="Gene3D" id="3.10.290.70">
    <property type="match status" value="1"/>
</dbReference>